<dbReference type="AlphaFoldDB" id="A0A6G1JTV3"/>
<evidence type="ECO:0000313" key="1">
    <source>
        <dbReference type="EMBL" id="KAF2703651.1"/>
    </source>
</evidence>
<dbReference type="EMBL" id="MU005786">
    <property type="protein sequence ID" value="KAF2703651.1"/>
    <property type="molecule type" value="Genomic_DNA"/>
</dbReference>
<sequence length="1012" mass="111924">MASWKTMADPIADAIQYTPFPKGRKFYAVDDSGSTAGCILRRERAFVDYVDHNFATESDSASLWGSDCDAPAKKFDSATWKSKHGGTQPCRILQRADALAAIQRSDVWFLLTDGEVFNNDVHQLAELAHQHGVLNVPLVFLIVGYCGSSPDSTNISVGISFFATSQDTLILFKETETGKIYVIAGKGCFASLRGSAAAQDLASWAAMPVFDDEAAFFEHCKSLKIQLAKAESRAIVPQGVNLGPEWEKSQNGPTWVDIDLLPEAGVLSDDDVSNLFAEEAFNILAVAYKTRRRIPHLRNLVQAQRVEQVTPKIEDVSGAAAIISKMGRADTTDAERKTLQEQLREAHVKNREHYQKTVSELAGSGNEQAFKKRNQLVDAALRALATVEAASFSADLLSRRSNRARRAEVVASNTTVAIKNLNLEGPSYKGFCLICCGEEEIMSICLKELDSEHVDDNTTDFALNFPLAAGSSVKNVNMVSSQNVCFQCALLGPGGRSIYKEKLKAIIPTVQYEGSNKLYINDQLYLALTNGLATGAAGMAQIFMAILEEVLNTKTWAGAGLDESQAPVAEQHEATQRRATFRWMLNQLIENTRTRQTFTELGDWVKFPEALSWVATDFTSRGVASFAITYPAAGFGKLLSLGVKAGKFSDQVLRQMRVTKVVYSMAAKYLADLLSANQTPDSGDEWKQKYLQVMYQNFNAPLIPQDGPHALVTDADVFFSHLSMCMDGVAQDWTSAEEKQRIMSKIQAILFWLIYQQKRRCTAQTFFKRIAHDQHLATAVLDPALSVPASALDALLRSIFAIQEDAEPIDAEAARTHWDVVPFKTPFGPSVLQCGIAACGHRFIALDALAAGSIPQATIEAMRKARTQHMIRVFGIRDRFEKAQTGLPERCTPGTPPSSTHTSLHMSIVRTWAEQTREQRRCIMASDEASSRELFVQDVRTRICADARGNVFRHDLETAIRDVLPSLFAVLEQALRLRGASGRGAHEYEYDFEDNTLEGKIRWEMEAMAEER</sequence>
<protein>
    <submittedName>
        <fullName evidence="1">Uncharacterized protein</fullName>
    </submittedName>
</protein>
<reference evidence="1" key="1">
    <citation type="journal article" date="2020" name="Stud. Mycol.">
        <title>101 Dothideomycetes genomes: a test case for predicting lifestyles and emergence of pathogens.</title>
        <authorList>
            <person name="Haridas S."/>
            <person name="Albert R."/>
            <person name="Binder M."/>
            <person name="Bloem J."/>
            <person name="Labutti K."/>
            <person name="Salamov A."/>
            <person name="Andreopoulos B."/>
            <person name="Baker S."/>
            <person name="Barry K."/>
            <person name="Bills G."/>
            <person name="Bluhm B."/>
            <person name="Cannon C."/>
            <person name="Castanera R."/>
            <person name="Culley D."/>
            <person name="Daum C."/>
            <person name="Ezra D."/>
            <person name="Gonzalez J."/>
            <person name="Henrissat B."/>
            <person name="Kuo A."/>
            <person name="Liang C."/>
            <person name="Lipzen A."/>
            <person name="Lutzoni F."/>
            <person name="Magnuson J."/>
            <person name="Mondo S."/>
            <person name="Nolan M."/>
            <person name="Ohm R."/>
            <person name="Pangilinan J."/>
            <person name="Park H.-J."/>
            <person name="Ramirez L."/>
            <person name="Alfaro M."/>
            <person name="Sun H."/>
            <person name="Tritt A."/>
            <person name="Yoshinaga Y."/>
            <person name="Zwiers L.-H."/>
            <person name="Turgeon B."/>
            <person name="Goodwin S."/>
            <person name="Spatafora J."/>
            <person name="Crous P."/>
            <person name="Grigoriev I."/>
        </authorList>
    </citation>
    <scope>NUCLEOTIDE SEQUENCE</scope>
    <source>
        <strain evidence="1">CBS 279.74</strain>
    </source>
</reference>
<accession>A0A6G1JTV3</accession>
<evidence type="ECO:0000313" key="2">
    <source>
        <dbReference type="Proteomes" id="UP000799428"/>
    </source>
</evidence>
<dbReference type="OrthoDB" id="3554680at2759"/>
<gene>
    <name evidence="1" type="ORF">K504DRAFT_495456</name>
</gene>
<name>A0A6G1JTV3_9PLEO</name>
<dbReference type="Proteomes" id="UP000799428">
    <property type="component" value="Unassembled WGS sequence"/>
</dbReference>
<proteinExistence type="predicted"/>
<organism evidence="1 2">
    <name type="scientific">Pleomassaria siparia CBS 279.74</name>
    <dbReference type="NCBI Taxonomy" id="1314801"/>
    <lineage>
        <taxon>Eukaryota</taxon>
        <taxon>Fungi</taxon>
        <taxon>Dikarya</taxon>
        <taxon>Ascomycota</taxon>
        <taxon>Pezizomycotina</taxon>
        <taxon>Dothideomycetes</taxon>
        <taxon>Pleosporomycetidae</taxon>
        <taxon>Pleosporales</taxon>
        <taxon>Pleomassariaceae</taxon>
        <taxon>Pleomassaria</taxon>
    </lineage>
</organism>
<keyword evidence="2" id="KW-1185">Reference proteome</keyword>